<dbReference type="Pfam" id="PF08386">
    <property type="entry name" value="Abhydrolase_4"/>
    <property type="match status" value="1"/>
</dbReference>
<comment type="caution">
    <text evidence="2">The sequence shown here is derived from an EMBL/GenBank/DDBJ whole genome shotgun (WGS) entry which is preliminary data.</text>
</comment>
<dbReference type="OrthoDB" id="425534at2759"/>
<keyword evidence="3" id="KW-1185">Reference proteome</keyword>
<accession>A0A8K0TB05</accession>
<protein>
    <recommendedName>
        <fullName evidence="1">Peptidase S33 tripeptidyl aminopeptidase-like C-terminal domain-containing protein</fullName>
    </recommendedName>
</protein>
<reference evidence="2" key="1">
    <citation type="journal article" date="2021" name="Nat. Commun.">
        <title>Genetic determinants of endophytism in the Arabidopsis root mycobiome.</title>
        <authorList>
            <person name="Mesny F."/>
            <person name="Miyauchi S."/>
            <person name="Thiergart T."/>
            <person name="Pickel B."/>
            <person name="Atanasova L."/>
            <person name="Karlsson M."/>
            <person name="Huettel B."/>
            <person name="Barry K.W."/>
            <person name="Haridas S."/>
            <person name="Chen C."/>
            <person name="Bauer D."/>
            <person name="Andreopoulos W."/>
            <person name="Pangilinan J."/>
            <person name="LaButti K."/>
            <person name="Riley R."/>
            <person name="Lipzen A."/>
            <person name="Clum A."/>
            <person name="Drula E."/>
            <person name="Henrissat B."/>
            <person name="Kohler A."/>
            <person name="Grigoriev I.V."/>
            <person name="Martin F.M."/>
            <person name="Hacquard S."/>
        </authorList>
    </citation>
    <scope>NUCLEOTIDE SEQUENCE</scope>
    <source>
        <strain evidence="2">MPI-CAGE-AT-0016</strain>
    </source>
</reference>
<proteinExistence type="predicted"/>
<dbReference type="AlphaFoldDB" id="A0A8K0TB05"/>
<name>A0A8K0TB05_9PEZI</name>
<dbReference type="EMBL" id="JAGPXD010000004">
    <property type="protein sequence ID" value="KAH7358570.1"/>
    <property type="molecule type" value="Genomic_DNA"/>
</dbReference>
<dbReference type="InterPro" id="IPR013595">
    <property type="entry name" value="Pept_S33_TAP-like_C"/>
</dbReference>
<evidence type="ECO:0000313" key="3">
    <source>
        <dbReference type="Proteomes" id="UP000813385"/>
    </source>
</evidence>
<feature type="domain" description="Peptidase S33 tripeptidyl aminopeptidase-like C-terminal" evidence="1">
    <location>
        <begin position="244"/>
        <end position="338"/>
    </location>
</feature>
<gene>
    <name evidence="2" type="ORF">B0T11DRAFT_299617</name>
</gene>
<evidence type="ECO:0000259" key="1">
    <source>
        <dbReference type="Pfam" id="PF08386"/>
    </source>
</evidence>
<dbReference type="Proteomes" id="UP000813385">
    <property type="component" value="Unassembled WGS sequence"/>
</dbReference>
<evidence type="ECO:0000313" key="2">
    <source>
        <dbReference type="EMBL" id="KAH7358570.1"/>
    </source>
</evidence>
<sequence>MTTFTVEDNSTDGHVVGLSVPRIDCFCSRKARDLWQYPNEQEDLPDTHGGLNRLFARSKALSAQCEQVFDTHGVLQHISTTDSATDINAILETLDYPTLKFWRIDSSAKNSNVDADKALQLHTFYEQCAEAGPEHCPLHERDADADERRVHKILRRLEEEPAVDQSMTELRSGQPLRVFTASWVRRRLRWHMYYPMTFWAPMAEHLRLLEAGTPMLASGASGARTRESHLELQKVYQRNGKMTGAAHAETFAAPCIGMTLEPKTPFKGPVGGNTGHPILFLNTRYDPNNALLFPGSVVLDYKVTGHVIVNVPSVDDCVGAAIFEYFQDGTLPRPGTICCEPQQPNVFLPYLGGETASIQRRRFASAQASEDLRML</sequence>
<organism evidence="2 3">
    <name type="scientific">Plectosphaerella cucumerina</name>
    <dbReference type="NCBI Taxonomy" id="40658"/>
    <lineage>
        <taxon>Eukaryota</taxon>
        <taxon>Fungi</taxon>
        <taxon>Dikarya</taxon>
        <taxon>Ascomycota</taxon>
        <taxon>Pezizomycotina</taxon>
        <taxon>Sordariomycetes</taxon>
        <taxon>Hypocreomycetidae</taxon>
        <taxon>Glomerellales</taxon>
        <taxon>Plectosphaerellaceae</taxon>
        <taxon>Plectosphaerella</taxon>
    </lineage>
</organism>